<name>A0A1Q5PIP5_9BACT</name>
<dbReference type="EMBL" id="LVWA01000002">
    <property type="protein sequence ID" value="OKL42093.1"/>
    <property type="molecule type" value="Genomic_DNA"/>
</dbReference>
<protein>
    <submittedName>
        <fullName evidence="2">Uncharacterized protein</fullName>
    </submittedName>
</protein>
<dbReference type="STRING" id="1797110.A3841_08840"/>
<dbReference type="AlphaFoldDB" id="A0A1Q5PIP5"/>
<organism evidence="2 3">
    <name type="scientific">Pontibacter flavimaris</name>
    <dbReference type="NCBI Taxonomy" id="1797110"/>
    <lineage>
        <taxon>Bacteria</taxon>
        <taxon>Pseudomonadati</taxon>
        <taxon>Bacteroidota</taxon>
        <taxon>Cytophagia</taxon>
        <taxon>Cytophagales</taxon>
        <taxon>Hymenobacteraceae</taxon>
        <taxon>Pontibacter</taxon>
    </lineage>
</organism>
<feature type="region of interest" description="Disordered" evidence="1">
    <location>
        <begin position="18"/>
        <end position="42"/>
    </location>
</feature>
<comment type="caution">
    <text evidence="2">The sequence shown here is derived from an EMBL/GenBank/DDBJ whole genome shotgun (WGS) entry which is preliminary data.</text>
</comment>
<proteinExistence type="predicted"/>
<evidence type="ECO:0000313" key="2">
    <source>
        <dbReference type="EMBL" id="OKL42093.1"/>
    </source>
</evidence>
<evidence type="ECO:0000313" key="3">
    <source>
        <dbReference type="Proteomes" id="UP000186551"/>
    </source>
</evidence>
<dbReference type="Proteomes" id="UP000186551">
    <property type="component" value="Unassembled WGS sequence"/>
</dbReference>
<gene>
    <name evidence="2" type="ORF">A3841_08840</name>
</gene>
<reference evidence="2 3" key="1">
    <citation type="submission" date="2016-03" db="EMBL/GenBank/DDBJ databases">
        <title>Genome sequence of Pontibacter sp. nov., of the family cytophagaceae, isolated from marine sediment of the Yellow Sea, China.</title>
        <authorList>
            <person name="Zhang G."/>
            <person name="Zhang R."/>
        </authorList>
    </citation>
    <scope>NUCLEOTIDE SEQUENCE [LARGE SCALE GENOMIC DNA]</scope>
    <source>
        <strain evidence="2 3">S10-8</strain>
    </source>
</reference>
<keyword evidence="3" id="KW-1185">Reference proteome</keyword>
<sequence>MENARRGFPHANSTVVVVKAKKHKQGEREGVWKERRRKATPMQKSMVIGVGAKVGPGLPGRPKDYGINPLGPPAAHLFRFLLGLVARGLEGHHNQFPHS</sequence>
<evidence type="ECO:0000256" key="1">
    <source>
        <dbReference type="SAM" id="MobiDB-lite"/>
    </source>
</evidence>
<accession>A0A1Q5PIP5</accession>